<evidence type="ECO:0000259" key="16">
    <source>
        <dbReference type="Pfam" id="PF20974"/>
    </source>
</evidence>
<dbReference type="InterPro" id="IPR020059">
    <property type="entry name" value="Glu/Gln-tRNA-synth_Ib_codon-bd"/>
</dbReference>
<dbReference type="SUPFAM" id="SSF50715">
    <property type="entry name" value="Ribosomal protein L25-like"/>
    <property type="match status" value="1"/>
</dbReference>
<dbReference type="SUPFAM" id="SSF52374">
    <property type="entry name" value="Nucleotidylyl transferase"/>
    <property type="match status" value="1"/>
</dbReference>
<dbReference type="InterPro" id="IPR049437">
    <property type="entry name" value="tRNA-synt_1c_C2"/>
</dbReference>
<dbReference type="AlphaFoldDB" id="A0AAD5RZN4"/>
<dbReference type="GO" id="GO:0005524">
    <property type="term" value="F:ATP binding"/>
    <property type="evidence" value="ECO:0007669"/>
    <property type="project" value="UniProtKB-KW"/>
</dbReference>
<dbReference type="InterPro" id="IPR001412">
    <property type="entry name" value="aa-tRNA-synth_I_CS"/>
</dbReference>
<accession>A0AAD5RZN4</accession>
<dbReference type="HAMAP" id="MF_02076">
    <property type="entry name" value="Glu_tRNA_synth_type2"/>
    <property type="match status" value="1"/>
</dbReference>
<organism evidence="17 18">
    <name type="scientific">Zalerion maritima</name>
    <dbReference type="NCBI Taxonomy" id="339359"/>
    <lineage>
        <taxon>Eukaryota</taxon>
        <taxon>Fungi</taxon>
        <taxon>Dikarya</taxon>
        <taxon>Ascomycota</taxon>
        <taxon>Pezizomycotina</taxon>
        <taxon>Sordariomycetes</taxon>
        <taxon>Lulworthiomycetidae</taxon>
        <taxon>Lulworthiales</taxon>
        <taxon>Lulworthiaceae</taxon>
        <taxon>Zalerion</taxon>
    </lineage>
</organism>
<evidence type="ECO:0000256" key="10">
    <source>
        <dbReference type="ARBA" id="ARBA00030865"/>
    </source>
</evidence>
<feature type="domain" description="Glutamyl/glutaminyl-tRNA synthetase class Ib catalytic" evidence="14">
    <location>
        <begin position="122"/>
        <end position="438"/>
    </location>
</feature>
<sequence length="641" mass="72158">MNDVDISRFVGELAKPDFKSIEPLLLELDRFLTLRTYLSGYSIGDSDKKIWTALRLNRAATGTLRNGLMVNISRWFHYIEAAHPEIQGEVKAMQGAEAAKKSAASKAGGNYSIGLKGTENGVVTRFPPEPSGYLHIGHAKAAFLNDYFAHTHYKGTLLLRFDDTNPIKEKEEYQDSIVDDLKTLGIVPDKTSYTSDYFDYLFEQCIEMIKQGKAYADDSDGAAMKAQRDAREPSPRRDRPADESLALLEEMKCGTESGKKHSIRAKIDYAAPNGTLRDPVIYRYAKDPNSTDDNIMPAPPHHRTGSTWKIYPTYDFACPLIDALEGVTHALRTTEYNDRNPQYQWFIKALSLRSVQVWEYARINFIRTFLSKRKLTKVVDTGRVTGWDDPRMPTVRGIVRRGLQPDVLRDFMLKQGPSRNITTMDWTTIWAMNKKALDPVVPRHTAIEIPGMVKATLSGGPEKVYLEDRPKHPKNKDVGTKKWVFSSNLLFDQVDAAGFAQDEEITLMTWGNAILRSVVKDDAGEITTLGLDANLDGDFRKTKQKITWLAEDGPDPLVKVELWEFDDLLHKDTLEDGDVLEDCLNPITSKVVEALVDANFADVKQGQVIQLERKGYYRVDKAKGEGPDGKAVLFKIPTGQK</sequence>
<comment type="catalytic activity">
    <reaction evidence="11">
        <text>tRNA(Glu) + L-glutamate + ATP = L-glutamyl-tRNA(Glu) + AMP + diphosphate</text>
        <dbReference type="Rhea" id="RHEA:23540"/>
        <dbReference type="Rhea" id="RHEA-COMP:9663"/>
        <dbReference type="Rhea" id="RHEA-COMP:9680"/>
        <dbReference type="ChEBI" id="CHEBI:29985"/>
        <dbReference type="ChEBI" id="CHEBI:30616"/>
        <dbReference type="ChEBI" id="CHEBI:33019"/>
        <dbReference type="ChEBI" id="CHEBI:78442"/>
        <dbReference type="ChEBI" id="CHEBI:78520"/>
        <dbReference type="ChEBI" id="CHEBI:456215"/>
        <dbReference type="EC" id="6.1.1.17"/>
    </reaction>
</comment>
<dbReference type="Gene3D" id="3.40.50.620">
    <property type="entry name" value="HUPs"/>
    <property type="match status" value="1"/>
</dbReference>
<feature type="domain" description="Glutamyl/glutaminyl-tRNA synthetase class Ib anti-codon binding" evidence="15">
    <location>
        <begin position="442"/>
        <end position="531"/>
    </location>
</feature>
<feature type="region of interest" description="Disordered" evidence="13">
    <location>
        <begin position="217"/>
        <end position="243"/>
    </location>
</feature>
<keyword evidence="9 12" id="KW-0030">Aminoacyl-tRNA synthetase</keyword>
<evidence type="ECO:0000256" key="2">
    <source>
        <dbReference type="ARBA" id="ARBA00008927"/>
    </source>
</evidence>
<feature type="compositionally biased region" description="Basic and acidic residues" evidence="13">
    <location>
        <begin position="226"/>
        <end position="242"/>
    </location>
</feature>
<dbReference type="FunFam" id="3.90.800.10:FF:000001">
    <property type="entry name" value="Glutamine--tRNA ligase"/>
    <property type="match status" value="1"/>
</dbReference>
<dbReference type="NCBIfam" id="TIGR00463">
    <property type="entry name" value="gltX_arch"/>
    <property type="match status" value="1"/>
</dbReference>
<keyword evidence="6 12" id="KW-0547">Nucleotide-binding</keyword>
<keyword evidence="8 12" id="KW-0648">Protein biosynthesis</keyword>
<dbReference type="EMBL" id="JAKWBI020000005">
    <property type="protein sequence ID" value="KAJ2907037.1"/>
    <property type="molecule type" value="Genomic_DNA"/>
</dbReference>
<evidence type="ECO:0000256" key="7">
    <source>
        <dbReference type="ARBA" id="ARBA00022840"/>
    </source>
</evidence>
<dbReference type="Proteomes" id="UP001201980">
    <property type="component" value="Unassembled WGS sequence"/>
</dbReference>
<dbReference type="EC" id="6.1.1.17" evidence="3"/>
<dbReference type="Gene3D" id="2.40.240.10">
    <property type="entry name" value="Ribosomal Protein L25, Chain P"/>
    <property type="match status" value="1"/>
</dbReference>
<comment type="similarity">
    <text evidence="2">Belongs to the class-I aminoacyl-tRNA synthetase family. Glutamate--tRNA ligase type 2 subfamily.</text>
</comment>
<dbReference type="InterPro" id="IPR011035">
    <property type="entry name" value="Ribosomal_bL25/Gln-tRNA_synth"/>
</dbReference>
<dbReference type="GO" id="GO:0006424">
    <property type="term" value="P:glutamyl-tRNA aminoacylation"/>
    <property type="evidence" value="ECO:0007669"/>
    <property type="project" value="InterPro"/>
</dbReference>
<dbReference type="GO" id="GO:0005829">
    <property type="term" value="C:cytosol"/>
    <property type="evidence" value="ECO:0007669"/>
    <property type="project" value="TreeGrafter"/>
</dbReference>
<keyword evidence="4" id="KW-0963">Cytoplasm</keyword>
<evidence type="ECO:0000256" key="11">
    <source>
        <dbReference type="ARBA" id="ARBA00048351"/>
    </source>
</evidence>
<evidence type="ECO:0000256" key="13">
    <source>
        <dbReference type="SAM" id="MobiDB-lite"/>
    </source>
</evidence>
<feature type="domain" description="tRNA synthetases class I (E and Q) anti-codon binding" evidence="16">
    <location>
        <begin position="545"/>
        <end position="620"/>
    </location>
</feature>
<evidence type="ECO:0000256" key="8">
    <source>
        <dbReference type="ARBA" id="ARBA00022917"/>
    </source>
</evidence>
<dbReference type="FunFam" id="1.10.1160.10:FF:000001">
    <property type="entry name" value="Glutamine--tRNA ligase"/>
    <property type="match status" value="1"/>
</dbReference>
<dbReference type="InterPro" id="IPR014729">
    <property type="entry name" value="Rossmann-like_a/b/a_fold"/>
</dbReference>
<evidence type="ECO:0000256" key="1">
    <source>
        <dbReference type="ARBA" id="ARBA00004496"/>
    </source>
</evidence>
<dbReference type="Gene3D" id="1.20.1050.10">
    <property type="match status" value="1"/>
</dbReference>
<evidence type="ECO:0000313" key="17">
    <source>
        <dbReference type="EMBL" id="KAJ2907037.1"/>
    </source>
</evidence>
<dbReference type="InterPro" id="IPR020056">
    <property type="entry name" value="Rbsml_bL25/Gln-tRNA_synth_N"/>
</dbReference>
<keyword evidence="18" id="KW-1185">Reference proteome</keyword>
<dbReference type="Pfam" id="PF00749">
    <property type="entry name" value="tRNA-synt_1c"/>
    <property type="match status" value="1"/>
</dbReference>
<evidence type="ECO:0000313" key="18">
    <source>
        <dbReference type="Proteomes" id="UP001201980"/>
    </source>
</evidence>
<evidence type="ECO:0000259" key="15">
    <source>
        <dbReference type="Pfam" id="PF03950"/>
    </source>
</evidence>
<evidence type="ECO:0000256" key="5">
    <source>
        <dbReference type="ARBA" id="ARBA00022598"/>
    </source>
</evidence>
<evidence type="ECO:0000256" key="3">
    <source>
        <dbReference type="ARBA" id="ARBA00012835"/>
    </source>
</evidence>
<dbReference type="InterPro" id="IPR000924">
    <property type="entry name" value="Glu/Gln-tRNA-synth"/>
</dbReference>
<dbReference type="InterPro" id="IPR020058">
    <property type="entry name" value="Glu/Gln-tRNA-synth_Ib_cat-dom"/>
</dbReference>
<gene>
    <name evidence="17" type="ORF">MKZ38_008605</name>
</gene>
<name>A0AAD5RZN4_9PEZI</name>
<evidence type="ECO:0000256" key="9">
    <source>
        <dbReference type="ARBA" id="ARBA00023146"/>
    </source>
</evidence>
<dbReference type="PANTHER" id="PTHR43097">
    <property type="entry name" value="GLUTAMINE-TRNA LIGASE"/>
    <property type="match status" value="1"/>
</dbReference>
<comment type="caution">
    <text evidence="17">The sequence shown here is derived from an EMBL/GenBank/DDBJ whole genome shotgun (WGS) entry which is preliminary data.</text>
</comment>
<dbReference type="GO" id="GO:0017102">
    <property type="term" value="C:methionyl glutamyl tRNA synthetase complex"/>
    <property type="evidence" value="ECO:0007669"/>
    <property type="project" value="TreeGrafter"/>
</dbReference>
<evidence type="ECO:0000256" key="4">
    <source>
        <dbReference type="ARBA" id="ARBA00022490"/>
    </source>
</evidence>
<dbReference type="Pfam" id="PF20974">
    <property type="entry name" value="tRNA-synt_1c_C2"/>
    <property type="match status" value="1"/>
</dbReference>
<dbReference type="InterPro" id="IPR004526">
    <property type="entry name" value="Glu-tRNA-synth_arc/euk"/>
</dbReference>
<comment type="subcellular location">
    <subcellularLocation>
        <location evidence="1">Cytoplasm</location>
    </subcellularLocation>
</comment>
<protein>
    <recommendedName>
        <fullName evidence="3">glutamate--tRNA ligase</fullName>
        <ecNumber evidence="3">6.1.1.17</ecNumber>
    </recommendedName>
    <alternativeName>
        <fullName evidence="10">Glutamyl-tRNA synthetase</fullName>
    </alternativeName>
</protein>
<keyword evidence="7 12" id="KW-0067">ATP-binding</keyword>
<evidence type="ECO:0000256" key="12">
    <source>
        <dbReference type="RuleBase" id="RU363037"/>
    </source>
</evidence>
<proteinExistence type="inferred from homology"/>
<dbReference type="GO" id="GO:0004818">
    <property type="term" value="F:glutamate-tRNA ligase activity"/>
    <property type="evidence" value="ECO:0007669"/>
    <property type="project" value="UniProtKB-EC"/>
</dbReference>
<dbReference type="InterPro" id="IPR050132">
    <property type="entry name" value="Gln/Glu-tRNA_Ligase"/>
</dbReference>
<evidence type="ECO:0000259" key="14">
    <source>
        <dbReference type="Pfam" id="PF00749"/>
    </source>
</evidence>
<dbReference type="PRINTS" id="PR00987">
    <property type="entry name" value="TRNASYNTHGLU"/>
</dbReference>
<dbReference type="FunFam" id="3.40.50.620:FF:000037">
    <property type="entry name" value="Glutamine--tRNA ligase cytoplasmic"/>
    <property type="match status" value="1"/>
</dbReference>
<dbReference type="Pfam" id="PF03950">
    <property type="entry name" value="tRNA-synt_1c_C"/>
    <property type="match status" value="1"/>
</dbReference>
<keyword evidence="5 12" id="KW-0436">Ligase</keyword>
<dbReference type="PANTHER" id="PTHR43097:SF5">
    <property type="entry name" value="GLUTAMATE--TRNA LIGASE"/>
    <property type="match status" value="1"/>
</dbReference>
<evidence type="ECO:0000256" key="6">
    <source>
        <dbReference type="ARBA" id="ARBA00022741"/>
    </source>
</evidence>
<dbReference type="PROSITE" id="PS00178">
    <property type="entry name" value="AA_TRNA_LIGASE_I"/>
    <property type="match status" value="1"/>
</dbReference>
<reference evidence="17" key="1">
    <citation type="submission" date="2022-07" db="EMBL/GenBank/DDBJ databases">
        <title>Draft genome sequence of Zalerion maritima ATCC 34329, a (micro)plastics degrading marine fungus.</title>
        <authorList>
            <person name="Paco A."/>
            <person name="Goncalves M.F.M."/>
            <person name="Rocha-Santos T.A.P."/>
            <person name="Alves A."/>
        </authorList>
    </citation>
    <scope>NUCLEOTIDE SEQUENCE</scope>
    <source>
        <strain evidence="17">ATCC 34329</strain>
    </source>
</reference>